<dbReference type="PROSITE" id="PS51683">
    <property type="entry name" value="SAM_OMT_II"/>
    <property type="match status" value="1"/>
</dbReference>
<keyword evidence="1" id="KW-0489">Methyltransferase</keyword>
<dbReference type="PANTHER" id="PTHR43712:SF2">
    <property type="entry name" value="O-METHYLTRANSFERASE CICE"/>
    <property type="match status" value="1"/>
</dbReference>
<gene>
    <name evidence="7" type="ORF">M430DRAFT_147371</name>
</gene>
<name>A0A2T3AQT5_AMORE</name>
<keyword evidence="8" id="KW-1185">Reference proteome</keyword>
<dbReference type="Pfam" id="PF08100">
    <property type="entry name" value="Dimerisation"/>
    <property type="match status" value="1"/>
</dbReference>
<dbReference type="InterPro" id="IPR012967">
    <property type="entry name" value="COMT_dimerisation"/>
</dbReference>
<protein>
    <submittedName>
        <fullName evidence="7">Uncharacterized protein</fullName>
    </submittedName>
</protein>
<dbReference type="Gene3D" id="3.40.50.150">
    <property type="entry name" value="Vaccinia Virus protein VP39"/>
    <property type="match status" value="1"/>
</dbReference>
<dbReference type="AlphaFoldDB" id="A0A2T3AQT5"/>
<dbReference type="Pfam" id="PF00891">
    <property type="entry name" value="Methyltransf_2"/>
    <property type="match status" value="1"/>
</dbReference>
<dbReference type="InterPro" id="IPR029063">
    <property type="entry name" value="SAM-dependent_MTases_sf"/>
</dbReference>
<dbReference type="STRING" id="857342.A0A2T3AQT5"/>
<dbReference type="InterPro" id="IPR016461">
    <property type="entry name" value="COMT-like"/>
</dbReference>
<dbReference type="OrthoDB" id="2410195at2759"/>
<evidence type="ECO:0000256" key="1">
    <source>
        <dbReference type="ARBA" id="ARBA00022603"/>
    </source>
</evidence>
<proteinExistence type="predicted"/>
<dbReference type="GO" id="GO:0046983">
    <property type="term" value="F:protein dimerization activity"/>
    <property type="evidence" value="ECO:0007669"/>
    <property type="project" value="InterPro"/>
</dbReference>
<reference evidence="7 8" key="1">
    <citation type="journal article" date="2018" name="New Phytol.">
        <title>Comparative genomics and transcriptomics depict ericoid mycorrhizal fungi as versatile saprotrophs and plant mutualists.</title>
        <authorList>
            <person name="Martino E."/>
            <person name="Morin E."/>
            <person name="Grelet G.A."/>
            <person name="Kuo A."/>
            <person name="Kohler A."/>
            <person name="Daghino S."/>
            <person name="Barry K.W."/>
            <person name="Cichocki N."/>
            <person name="Clum A."/>
            <person name="Dockter R.B."/>
            <person name="Hainaut M."/>
            <person name="Kuo R.C."/>
            <person name="LaButti K."/>
            <person name="Lindahl B.D."/>
            <person name="Lindquist E.A."/>
            <person name="Lipzen A."/>
            <person name="Khouja H.R."/>
            <person name="Magnuson J."/>
            <person name="Murat C."/>
            <person name="Ohm R.A."/>
            <person name="Singer S.W."/>
            <person name="Spatafora J.W."/>
            <person name="Wang M."/>
            <person name="Veneault-Fourrey C."/>
            <person name="Henrissat B."/>
            <person name="Grigoriev I.V."/>
            <person name="Martin F.M."/>
            <person name="Perotto S."/>
        </authorList>
    </citation>
    <scope>NUCLEOTIDE SEQUENCE [LARGE SCALE GENOMIC DNA]</scope>
    <source>
        <strain evidence="7 8">ATCC 22711</strain>
    </source>
</reference>
<organism evidence="7 8">
    <name type="scientific">Amorphotheca resinae ATCC 22711</name>
    <dbReference type="NCBI Taxonomy" id="857342"/>
    <lineage>
        <taxon>Eukaryota</taxon>
        <taxon>Fungi</taxon>
        <taxon>Dikarya</taxon>
        <taxon>Ascomycota</taxon>
        <taxon>Pezizomycotina</taxon>
        <taxon>Leotiomycetes</taxon>
        <taxon>Helotiales</taxon>
        <taxon>Amorphothecaceae</taxon>
        <taxon>Amorphotheca</taxon>
    </lineage>
</organism>
<dbReference type="InterPro" id="IPR036390">
    <property type="entry name" value="WH_DNA-bd_sf"/>
</dbReference>
<feature type="domain" description="O-methyltransferase C-terminal" evidence="5">
    <location>
        <begin position="226"/>
        <end position="371"/>
    </location>
</feature>
<accession>A0A2T3AQT5</accession>
<evidence type="ECO:0000313" key="8">
    <source>
        <dbReference type="Proteomes" id="UP000241818"/>
    </source>
</evidence>
<dbReference type="InterPro" id="IPR001077">
    <property type="entry name" value="COMT_C"/>
</dbReference>
<dbReference type="GO" id="GO:0008171">
    <property type="term" value="F:O-methyltransferase activity"/>
    <property type="evidence" value="ECO:0007669"/>
    <property type="project" value="InterPro"/>
</dbReference>
<evidence type="ECO:0000256" key="3">
    <source>
        <dbReference type="ARBA" id="ARBA00022691"/>
    </source>
</evidence>
<evidence type="ECO:0000313" key="7">
    <source>
        <dbReference type="EMBL" id="PSS08592.1"/>
    </source>
</evidence>
<keyword evidence="3" id="KW-0949">S-adenosyl-L-methionine</keyword>
<dbReference type="EMBL" id="KZ679018">
    <property type="protein sequence ID" value="PSS08592.1"/>
    <property type="molecule type" value="Genomic_DNA"/>
</dbReference>
<feature type="active site" description="Proton acceptor" evidence="4">
    <location>
        <position position="296"/>
    </location>
</feature>
<dbReference type="GO" id="GO:0032259">
    <property type="term" value="P:methylation"/>
    <property type="evidence" value="ECO:0007669"/>
    <property type="project" value="UniProtKB-KW"/>
</dbReference>
<dbReference type="PIRSF" id="PIRSF005739">
    <property type="entry name" value="O-mtase"/>
    <property type="match status" value="1"/>
</dbReference>
<evidence type="ECO:0000256" key="2">
    <source>
        <dbReference type="ARBA" id="ARBA00022679"/>
    </source>
</evidence>
<keyword evidence="2" id="KW-0808">Transferase</keyword>
<dbReference type="InParanoid" id="A0A2T3AQT5"/>
<dbReference type="SUPFAM" id="SSF53335">
    <property type="entry name" value="S-adenosyl-L-methionine-dependent methyltransferases"/>
    <property type="match status" value="1"/>
</dbReference>
<sequence length="391" mass="43206">MADGKIEAQPAVLLDQLRALVANPEAFASDRQEIIALARQAAVALEEPFETLQRLVYSPLPLITARVAQDHKIFQTLLENKDAPTSAAVLAQKTGIHPTLLDSLLEYLTTQNMVGEVSPQQYTPTKLSNLLVAPLFVDAVVHFHDNCLPAFNALNFSLAHPSDPRTPFEIGHNSPTDFYTWLETHPVQAGAFHRFMEAQFASLPTWLDVVSFPDEYAQSASPETPIFVDVGGGIGQQCVALKKKFPSLQGKIILQDRAAVLEKAIVGDDVEKMPYDYLTEQPIKGARAYYFRQIFHNNNDATCQKILASLLPALGPSSVILIDEKVLPDEKPSGTSVEYTAALSLAMLAMFKALERRESQWRKLLGDAGFEIREIKKFTDYGDSVIVAVKK</sequence>
<dbReference type="InterPro" id="IPR036388">
    <property type="entry name" value="WH-like_DNA-bd_sf"/>
</dbReference>
<evidence type="ECO:0000259" key="6">
    <source>
        <dbReference type="Pfam" id="PF08100"/>
    </source>
</evidence>
<dbReference type="PANTHER" id="PTHR43712">
    <property type="entry name" value="PUTATIVE (AFU_ORTHOLOGUE AFUA_4G14580)-RELATED"/>
    <property type="match status" value="1"/>
</dbReference>
<dbReference type="RefSeq" id="XP_024716990.1">
    <property type="nucleotide sequence ID" value="XM_024863060.1"/>
</dbReference>
<feature type="domain" description="O-methyltransferase dimerisation" evidence="6">
    <location>
        <begin position="68"/>
        <end position="133"/>
    </location>
</feature>
<dbReference type="SUPFAM" id="SSF46785">
    <property type="entry name" value="Winged helix' DNA-binding domain"/>
    <property type="match status" value="1"/>
</dbReference>
<dbReference type="Proteomes" id="UP000241818">
    <property type="component" value="Unassembled WGS sequence"/>
</dbReference>
<dbReference type="Gene3D" id="1.10.10.10">
    <property type="entry name" value="Winged helix-like DNA-binding domain superfamily/Winged helix DNA-binding domain"/>
    <property type="match status" value="1"/>
</dbReference>
<evidence type="ECO:0000256" key="4">
    <source>
        <dbReference type="PIRSR" id="PIRSR005739-1"/>
    </source>
</evidence>
<evidence type="ECO:0000259" key="5">
    <source>
        <dbReference type="Pfam" id="PF00891"/>
    </source>
</evidence>
<dbReference type="GeneID" id="36571141"/>